<gene>
    <name evidence="8 11" type="primary">hemC</name>
    <name evidence="11" type="ORF">HCU01_06960</name>
    <name evidence="12" type="ORF">SAMN05660971_03656</name>
</gene>
<feature type="domain" description="Porphobilinogen deaminase C-terminal" evidence="10">
    <location>
        <begin position="227"/>
        <end position="298"/>
    </location>
</feature>
<evidence type="ECO:0000259" key="9">
    <source>
        <dbReference type="Pfam" id="PF01379"/>
    </source>
</evidence>
<name>A0A1M7KXT2_9GAMM</name>
<dbReference type="Gene3D" id="3.40.190.10">
    <property type="entry name" value="Periplasmic binding protein-like II"/>
    <property type="match status" value="2"/>
</dbReference>
<proteinExistence type="inferred from homology"/>
<evidence type="ECO:0000313" key="13">
    <source>
        <dbReference type="Proteomes" id="UP000184123"/>
    </source>
</evidence>
<accession>A0A1M7KXT2</accession>
<dbReference type="PIRSF" id="PIRSF001438">
    <property type="entry name" value="4pyrrol_synth_OHMeBilane_synth"/>
    <property type="match status" value="1"/>
</dbReference>
<evidence type="ECO:0000313" key="11">
    <source>
        <dbReference type="EMBL" id="GEN22747.1"/>
    </source>
</evidence>
<dbReference type="GO" id="GO:0006782">
    <property type="term" value="P:protoporphyrinogen IX biosynthetic process"/>
    <property type="evidence" value="ECO:0007669"/>
    <property type="project" value="UniProtKB-UniRule"/>
</dbReference>
<reference evidence="11 14" key="2">
    <citation type="submission" date="2019-07" db="EMBL/GenBank/DDBJ databases">
        <title>Whole genome shotgun sequence of Halomonas cupida NBRC 102219.</title>
        <authorList>
            <person name="Hosoyama A."/>
            <person name="Uohara A."/>
            <person name="Ohji S."/>
            <person name="Ichikawa N."/>
        </authorList>
    </citation>
    <scope>NUCLEOTIDE SEQUENCE [LARGE SCALE GENOMIC DNA]</scope>
    <source>
        <strain evidence="11 14">NBRC 102219</strain>
    </source>
</reference>
<evidence type="ECO:0000313" key="14">
    <source>
        <dbReference type="Proteomes" id="UP000321726"/>
    </source>
</evidence>
<dbReference type="InterPro" id="IPR022419">
    <property type="entry name" value="Porphobilin_deaminase_cofac_BS"/>
</dbReference>
<protein>
    <recommendedName>
        <fullName evidence="8">Porphobilinogen deaminase</fullName>
        <shortName evidence="8">PBG</shortName>
        <ecNumber evidence="8">2.5.1.61</ecNumber>
    </recommendedName>
    <alternativeName>
        <fullName evidence="8">Hydroxymethylbilane synthase</fullName>
        <shortName evidence="8">HMBS</shortName>
    </alternativeName>
    <alternativeName>
        <fullName evidence="8">Pre-uroporphyrinogen synthase</fullName>
    </alternativeName>
</protein>
<dbReference type="InterPro" id="IPR022418">
    <property type="entry name" value="Porphobilinogen_deaminase_C"/>
</dbReference>
<dbReference type="Pfam" id="PF01379">
    <property type="entry name" value="Porphobil_deam"/>
    <property type="match status" value="1"/>
</dbReference>
<dbReference type="InterPro" id="IPR022417">
    <property type="entry name" value="Porphobilin_deaminase_N"/>
</dbReference>
<dbReference type="HAMAP" id="MF_00260">
    <property type="entry name" value="Porphobil_deam"/>
    <property type="match status" value="1"/>
</dbReference>
<dbReference type="InterPro" id="IPR000860">
    <property type="entry name" value="HemC"/>
</dbReference>
<sequence length="313" mass="34092">MQQTSILRIATRKSQLAMWQAEHVRDRLMAIHPDLEVELVPMSTRGDQILDTPLAKVGGKGLFVKELEEAMLDGRADIAVHSMKDVPMQFPESLGLSVILAGAEPTDALVSNQWSNFDELPEGARIGTSSLRRGLQMREARPDFEVISLRGNVQTRLAKLDAGEFDAILLATSGLKRLGLDDRIRQELPPEICLPACGQGALGIECRMHDAELVSLLAPLDDHQTATRVRAERAMNTRLEGGCQVPIGGHAVFEDDGRTLWLRALVGTPDGSRVLRAEGRGSADEPELLGLRVAEDLLEQGAGDILAEVYGAR</sequence>
<comment type="pathway">
    <text evidence="2">Porphyrin-containing compound metabolism; protoporphyrin-IX biosynthesis; coproporphyrinogen-III from 5-aminolevulinate: step 2/4.</text>
</comment>
<evidence type="ECO:0000256" key="5">
    <source>
        <dbReference type="ARBA" id="ARBA00022679"/>
    </source>
</evidence>
<evidence type="ECO:0000256" key="3">
    <source>
        <dbReference type="ARBA" id="ARBA00005638"/>
    </source>
</evidence>
<dbReference type="SUPFAM" id="SSF53850">
    <property type="entry name" value="Periplasmic binding protein-like II"/>
    <property type="match status" value="1"/>
</dbReference>
<comment type="catalytic activity">
    <reaction evidence="7 8">
        <text>4 porphobilinogen + H2O = hydroxymethylbilane + 4 NH4(+)</text>
        <dbReference type="Rhea" id="RHEA:13185"/>
        <dbReference type="ChEBI" id="CHEBI:15377"/>
        <dbReference type="ChEBI" id="CHEBI:28938"/>
        <dbReference type="ChEBI" id="CHEBI:57845"/>
        <dbReference type="ChEBI" id="CHEBI:58126"/>
        <dbReference type="EC" id="2.5.1.61"/>
    </reaction>
</comment>
<organism evidence="12 13">
    <name type="scientific">Halomonas cupida</name>
    <dbReference type="NCBI Taxonomy" id="44933"/>
    <lineage>
        <taxon>Bacteria</taxon>
        <taxon>Pseudomonadati</taxon>
        <taxon>Pseudomonadota</taxon>
        <taxon>Gammaproteobacteria</taxon>
        <taxon>Oceanospirillales</taxon>
        <taxon>Halomonadaceae</taxon>
        <taxon>Halomonas</taxon>
    </lineage>
</organism>
<dbReference type="FunFam" id="3.40.190.10:FF:000005">
    <property type="entry name" value="Porphobilinogen deaminase"/>
    <property type="match status" value="1"/>
</dbReference>
<keyword evidence="6 8" id="KW-0627">Porphyrin biosynthesis</keyword>
<dbReference type="FunFam" id="3.40.190.10:FF:000004">
    <property type="entry name" value="Porphobilinogen deaminase"/>
    <property type="match status" value="1"/>
</dbReference>
<keyword evidence="14" id="KW-1185">Reference proteome</keyword>
<feature type="modified residue" description="S-(dipyrrolylmethanemethyl)cysteine" evidence="8">
    <location>
        <position position="243"/>
    </location>
</feature>
<dbReference type="PANTHER" id="PTHR11557">
    <property type="entry name" value="PORPHOBILINOGEN DEAMINASE"/>
    <property type="match status" value="1"/>
</dbReference>
<dbReference type="InterPro" id="IPR036803">
    <property type="entry name" value="Porphobilinogen_deaminase_C_sf"/>
</dbReference>
<evidence type="ECO:0000259" key="10">
    <source>
        <dbReference type="Pfam" id="PF03900"/>
    </source>
</evidence>
<reference evidence="12 13" key="1">
    <citation type="submission" date="2016-11" db="EMBL/GenBank/DDBJ databases">
        <authorList>
            <person name="Jaros S."/>
            <person name="Januszkiewicz K."/>
            <person name="Wedrychowicz H."/>
        </authorList>
    </citation>
    <scope>NUCLEOTIDE SEQUENCE [LARGE SCALE GENOMIC DNA]</scope>
    <source>
        <strain evidence="12 13">DSM 4740</strain>
    </source>
</reference>
<evidence type="ECO:0000256" key="6">
    <source>
        <dbReference type="ARBA" id="ARBA00023244"/>
    </source>
</evidence>
<evidence type="ECO:0000313" key="12">
    <source>
        <dbReference type="EMBL" id="SHM70358.1"/>
    </source>
</evidence>
<dbReference type="PROSITE" id="PS00533">
    <property type="entry name" value="PORPHOBILINOGEN_DEAM"/>
    <property type="match status" value="1"/>
</dbReference>
<comment type="similarity">
    <text evidence="3 8">Belongs to the HMBS family.</text>
</comment>
<keyword evidence="5 8" id="KW-0808">Transferase</keyword>
<dbReference type="Proteomes" id="UP000184123">
    <property type="component" value="Unassembled WGS sequence"/>
</dbReference>
<dbReference type="Pfam" id="PF03900">
    <property type="entry name" value="Porphobil_deamC"/>
    <property type="match status" value="1"/>
</dbReference>
<dbReference type="UniPathway" id="UPA00251">
    <property type="reaction ID" value="UER00319"/>
</dbReference>
<evidence type="ECO:0000256" key="1">
    <source>
        <dbReference type="ARBA" id="ARBA00002869"/>
    </source>
</evidence>
<dbReference type="EMBL" id="BJXU01000024">
    <property type="protein sequence ID" value="GEN22747.1"/>
    <property type="molecule type" value="Genomic_DNA"/>
</dbReference>
<comment type="subunit">
    <text evidence="4 8">Monomer.</text>
</comment>
<dbReference type="CDD" id="cd13646">
    <property type="entry name" value="PBP2_EcHMBS_like"/>
    <property type="match status" value="1"/>
</dbReference>
<feature type="domain" description="Porphobilinogen deaminase N-terminal" evidence="9">
    <location>
        <begin position="7"/>
        <end position="213"/>
    </location>
</feature>
<dbReference type="Gene3D" id="3.30.160.40">
    <property type="entry name" value="Porphobilinogen deaminase, C-terminal domain"/>
    <property type="match status" value="1"/>
</dbReference>
<comment type="cofactor">
    <cofactor evidence="8">
        <name>dipyrromethane</name>
        <dbReference type="ChEBI" id="CHEBI:60342"/>
    </cofactor>
    <text evidence="8">Binds 1 dipyrromethane group covalently.</text>
</comment>
<dbReference type="PANTHER" id="PTHR11557:SF0">
    <property type="entry name" value="PORPHOBILINOGEN DEAMINASE"/>
    <property type="match status" value="1"/>
</dbReference>
<comment type="function">
    <text evidence="1 8">Tetrapolymerization of the monopyrrole PBG into the hydroxymethylbilane pre-uroporphyrinogen in several discrete steps.</text>
</comment>
<dbReference type="SUPFAM" id="SSF54782">
    <property type="entry name" value="Porphobilinogen deaminase (hydroxymethylbilane synthase), C-terminal domain"/>
    <property type="match status" value="1"/>
</dbReference>
<dbReference type="AlphaFoldDB" id="A0A1M7KXT2"/>
<evidence type="ECO:0000256" key="7">
    <source>
        <dbReference type="ARBA" id="ARBA00048169"/>
    </source>
</evidence>
<dbReference type="EC" id="2.5.1.61" evidence="8"/>
<dbReference type="Proteomes" id="UP000321726">
    <property type="component" value="Unassembled WGS sequence"/>
</dbReference>
<comment type="miscellaneous">
    <text evidence="8">The porphobilinogen subunits are added to the dipyrromethane group.</text>
</comment>
<dbReference type="GO" id="GO:0005737">
    <property type="term" value="C:cytoplasm"/>
    <property type="evidence" value="ECO:0007669"/>
    <property type="project" value="UniProtKB-UniRule"/>
</dbReference>
<dbReference type="RefSeq" id="WP_255320727.1">
    <property type="nucleotide sequence ID" value="NZ_BJXU01000024.1"/>
</dbReference>
<dbReference type="GO" id="GO:0004418">
    <property type="term" value="F:hydroxymethylbilane synthase activity"/>
    <property type="evidence" value="ECO:0007669"/>
    <property type="project" value="UniProtKB-UniRule"/>
</dbReference>
<dbReference type="FunFam" id="3.30.160.40:FF:000002">
    <property type="entry name" value="Porphobilinogen deaminase"/>
    <property type="match status" value="1"/>
</dbReference>
<dbReference type="PRINTS" id="PR00151">
    <property type="entry name" value="PORPHBDMNASE"/>
</dbReference>
<dbReference type="NCBIfam" id="TIGR00212">
    <property type="entry name" value="hemC"/>
    <property type="match status" value="1"/>
</dbReference>
<evidence type="ECO:0000256" key="2">
    <source>
        <dbReference type="ARBA" id="ARBA00004735"/>
    </source>
</evidence>
<dbReference type="EMBL" id="FRCA01000011">
    <property type="protein sequence ID" value="SHM70358.1"/>
    <property type="molecule type" value="Genomic_DNA"/>
</dbReference>
<evidence type="ECO:0000256" key="4">
    <source>
        <dbReference type="ARBA" id="ARBA00011245"/>
    </source>
</evidence>
<dbReference type="STRING" id="44933.SAMN05660971_03656"/>
<evidence type="ECO:0000256" key="8">
    <source>
        <dbReference type="HAMAP-Rule" id="MF_00260"/>
    </source>
</evidence>